<feature type="region of interest" description="Disordered" evidence="10">
    <location>
        <begin position="1"/>
        <end position="21"/>
    </location>
</feature>
<keyword evidence="5" id="KW-0378">Hydrolase</keyword>
<feature type="domain" description="Phospholipase/carboxylesterase/thioesterase" evidence="12">
    <location>
        <begin position="78"/>
        <end position="303"/>
    </location>
</feature>
<dbReference type="Gene3D" id="3.40.50.1820">
    <property type="entry name" value="alpha/beta hydrolase"/>
    <property type="match status" value="1"/>
</dbReference>
<keyword evidence="6" id="KW-0443">Lipid metabolism</keyword>
<organism evidence="13 14">
    <name type="scientific">Rhodotorula diobovata</name>
    <dbReference type="NCBI Taxonomy" id="5288"/>
    <lineage>
        <taxon>Eukaryota</taxon>
        <taxon>Fungi</taxon>
        <taxon>Dikarya</taxon>
        <taxon>Basidiomycota</taxon>
        <taxon>Pucciniomycotina</taxon>
        <taxon>Microbotryomycetes</taxon>
        <taxon>Sporidiobolales</taxon>
        <taxon>Sporidiobolaceae</taxon>
        <taxon>Rhodotorula</taxon>
    </lineage>
</organism>
<evidence type="ECO:0000256" key="11">
    <source>
        <dbReference type="SAM" id="Phobius"/>
    </source>
</evidence>
<dbReference type="Pfam" id="PF02230">
    <property type="entry name" value="Abhydrolase_2"/>
    <property type="match status" value="1"/>
</dbReference>
<evidence type="ECO:0000256" key="8">
    <source>
        <dbReference type="ARBA" id="ARBA00031195"/>
    </source>
</evidence>
<evidence type="ECO:0000256" key="7">
    <source>
        <dbReference type="ARBA" id="ARBA00029392"/>
    </source>
</evidence>
<dbReference type="InterPro" id="IPR003140">
    <property type="entry name" value="PLipase/COase/thioEstase"/>
</dbReference>
<comment type="caution">
    <text evidence="13">The sequence shown here is derived from an EMBL/GenBank/DDBJ whole genome shotgun (WGS) entry which is preliminary data.</text>
</comment>
<feature type="compositionally biased region" description="Pro residues" evidence="10">
    <location>
        <begin position="1"/>
        <end position="10"/>
    </location>
</feature>
<evidence type="ECO:0000259" key="12">
    <source>
        <dbReference type="Pfam" id="PF02230"/>
    </source>
</evidence>
<evidence type="ECO:0000256" key="6">
    <source>
        <dbReference type="ARBA" id="ARBA00022832"/>
    </source>
</evidence>
<comment type="catalytic activity">
    <reaction evidence="9">
        <text>S-hexadecanoyl-L-cysteinyl-[protein] + H2O = L-cysteinyl-[protein] + hexadecanoate + H(+)</text>
        <dbReference type="Rhea" id="RHEA:19233"/>
        <dbReference type="Rhea" id="RHEA-COMP:10131"/>
        <dbReference type="Rhea" id="RHEA-COMP:11032"/>
        <dbReference type="ChEBI" id="CHEBI:7896"/>
        <dbReference type="ChEBI" id="CHEBI:15377"/>
        <dbReference type="ChEBI" id="CHEBI:15378"/>
        <dbReference type="ChEBI" id="CHEBI:29950"/>
        <dbReference type="ChEBI" id="CHEBI:74151"/>
        <dbReference type="EC" id="3.1.2.22"/>
    </reaction>
</comment>
<dbReference type="GO" id="GO:0006631">
    <property type="term" value="P:fatty acid metabolic process"/>
    <property type="evidence" value="ECO:0007669"/>
    <property type="project" value="UniProtKB-KW"/>
</dbReference>
<proteinExistence type="inferred from homology"/>
<keyword evidence="14" id="KW-1185">Reference proteome</keyword>
<dbReference type="PANTHER" id="PTHR10655:SF17">
    <property type="entry name" value="LYSOPHOSPHOLIPASE-LIKE PROTEIN 1"/>
    <property type="match status" value="1"/>
</dbReference>
<dbReference type="GO" id="GO:0008474">
    <property type="term" value="F:palmitoyl-(protein) hydrolase activity"/>
    <property type="evidence" value="ECO:0007669"/>
    <property type="project" value="UniProtKB-EC"/>
</dbReference>
<reference evidence="13 14" key="1">
    <citation type="submission" date="2019-03" db="EMBL/GenBank/DDBJ databases">
        <title>Rhodosporidium diobovatum UCD-FST 08-225 genome sequencing, assembly, and annotation.</title>
        <authorList>
            <person name="Fakankun I.U."/>
            <person name="Fristensky B."/>
            <person name="Levin D.B."/>
        </authorList>
    </citation>
    <scope>NUCLEOTIDE SEQUENCE [LARGE SCALE GENOMIC DNA]</scope>
    <source>
        <strain evidence="13 14">UCD-FST 08-225</strain>
    </source>
</reference>
<comment type="function">
    <text evidence="7">Hydrolyzes fatty acids from S-acylated cysteine residues in proteins with a strong preference for palmitoylated G-alpha proteins over other acyl substrates. Mediates the deacylation of G-alpha proteins such as GPA1 in vivo, but has weak or no activity toward palmitoylated Ras proteins. Has weak lysophospholipase activity in vitro; however such activity may not exist in vivo.</text>
</comment>
<dbReference type="EC" id="3.1.2.22" evidence="2"/>
<evidence type="ECO:0000256" key="3">
    <source>
        <dbReference type="ARBA" id="ARBA00014923"/>
    </source>
</evidence>
<keyword evidence="4" id="KW-0719">Serine esterase</keyword>
<dbReference type="SUPFAM" id="SSF53474">
    <property type="entry name" value="alpha/beta-Hydrolases"/>
    <property type="match status" value="1"/>
</dbReference>
<name>A0A5C5FWH1_9BASI</name>
<keyword evidence="11" id="KW-0472">Membrane</keyword>
<feature type="compositionally biased region" description="Low complexity" evidence="10">
    <location>
        <begin position="11"/>
        <end position="21"/>
    </location>
</feature>
<protein>
    <recommendedName>
        <fullName evidence="3">Acyl-protein thioesterase 1</fullName>
        <ecNumber evidence="2">3.1.2.22</ecNumber>
    </recommendedName>
    <alternativeName>
        <fullName evidence="8">Palmitoyl-protein hydrolase</fullName>
    </alternativeName>
</protein>
<dbReference type="Proteomes" id="UP000311382">
    <property type="component" value="Unassembled WGS sequence"/>
</dbReference>
<dbReference type="EMBL" id="SOZI01000077">
    <property type="protein sequence ID" value="TNY20061.1"/>
    <property type="molecule type" value="Genomic_DNA"/>
</dbReference>
<keyword evidence="11" id="KW-1133">Transmembrane helix</keyword>
<dbReference type="AlphaFoldDB" id="A0A5C5FWH1"/>
<accession>A0A5C5FWH1</accession>
<sequence>MPVGAPPASSPPSTTLHHTAPPAVAMPASKHERTPLRWVLWALFALVAIWLYSLWSTPPMGRELHALAEQGVDLRVAGIGRHSASVIFLHGLSGSGALALPLVKRLYNELLQVSFILPSAPEMPVTANDGETMPAWFDIDELNIVSPSNPPPMPTREDEAGMKKSVARVHALIQEELDKGIDADRIVVGGFSQGCVISLLAALSSKEKLGGVMCLSGWLAMANKLEKHGGKLRHPMQEPHAHELPVFWGHGDLDNVVAHSWGEESIADLHKMGFRDVEFFSYPSLEHYMSAQEEKDIAAWLAKRLPPI</sequence>
<evidence type="ECO:0000313" key="13">
    <source>
        <dbReference type="EMBL" id="TNY20061.1"/>
    </source>
</evidence>
<evidence type="ECO:0000256" key="10">
    <source>
        <dbReference type="SAM" id="MobiDB-lite"/>
    </source>
</evidence>
<dbReference type="InterPro" id="IPR050565">
    <property type="entry name" value="LYPA1-2/EST-like"/>
</dbReference>
<evidence type="ECO:0000256" key="4">
    <source>
        <dbReference type="ARBA" id="ARBA00022487"/>
    </source>
</evidence>
<keyword evidence="6" id="KW-0276">Fatty acid metabolism</keyword>
<dbReference type="InterPro" id="IPR029058">
    <property type="entry name" value="AB_hydrolase_fold"/>
</dbReference>
<keyword evidence="11" id="KW-0812">Transmembrane</keyword>
<evidence type="ECO:0000256" key="2">
    <source>
        <dbReference type="ARBA" id="ARBA00012423"/>
    </source>
</evidence>
<evidence type="ECO:0000256" key="9">
    <source>
        <dbReference type="ARBA" id="ARBA00047337"/>
    </source>
</evidence>
<feature type="transmembrane region" description="Helical" evidence="11">
    <location>
        <begin position="38"/>
        <end position="55"/>
    </location>
</feature>
<dbReference type="OrthoDB" id="2418081at2759"/>
<evidence type="ECO:0000256" key="5">
    <source>
        <dbReference type="ARBA" id="ARBA00022801"/>
    </source>
</evidence>
<dbReference type="STRING" id="5288.A0A5C5FWH1"/>
<dbReference type="PANTHER" id="PTHR10655">
    <property type="entry name" value="LYSOPHOSPHOLIPASE-RELATED"/>
    <property type="match status" value="1"/>
</dbReference>
<dbReference type="GO" id="GO:0052689">
    <property type="term" value="F:carboxylic ester hydrolase activity"/>
    <property type="evidence" value="ECO:0007669"/>
    <property type="project" value="UniProtKB-KW"/>
</dbReference>
<dbReference type="GO" id="GO:0005737">
    <property type="term" value="C:cytoplasm"/>
    <property type="evidence" value="ECO:0007669"/>
    <property type="project" value="TreeGrafter"/>
</dbReference>
<evidence type="ECO:0000313" key="14">
    <source>
        <dbReference type="Proteomes" id="UP000311382"/>
    </source>
</evidence>
<evidence type="ECO:0000256" key="1">
    <source>
        <dbReference type="ARBA" id="ARBA00006499"/>
    </source>
</evidence>
<gene>
    <name evidence="13" type="ORF">DMC30DRAFT_272912</name>
</gene>
<comment type="similarity">
    <text evidence="1">Belongs to the AB hydrolase superfamily. AB hydrolase 2 family.</text>
</comment>